<evidence type="ECO:0000256" key="1">
    <source>
        <dbReference type="SAM" id="MobiDB-lite"/>
    </source>
</evidence>
<evidence type="ECO:0000313" key="4">
    <source>
        <dbReference type="Proteomes" id="UP001230005"/>
    </source>
</evidence>
<dbReference type="SUPFAM" id="SSF54060">
    <property type="entry name" value="His-Me finger endonucleases"/>
    <property type="match status" value="1"/>
</dbReference>
<dbReference type="EMBL" id="JAUSUG010000008">
    <property type="protein sequence ID" value="MDQ0254910.1"/>
    <property type="molecule type" value="Genomic_DNA"/>
</dbReference>
<keyword evidence="4" id="KW-1185">Reference proteome</keyword>
<dbReference type="RefSeq" id="WP_307325525.1">
    <property type="nucleotide sequence ID" value="NZ_JAUSUG010000008.1"/>
</dbReference>
<protein>
    <recommendedName>
        <fullName evidence="2">HNH nuclease domain-containing protein</fullName>
    </recommendedName>
</protein>
<dbReference type="InterPro" id="IPR003615">
    <property type="entry name" value="HNH_nuc"/>
</dbReference>
<dbReference type="InterPro" id="IPR044925">
    <property type="entry name" value="His-Me_finger_sf"/>
</dbReference>
<gene>
    <name evidence="3" type="ORF">J2S74_002292</name>
</gene>
<accession>A0ABT9ZUI7</accession>
<sequence length="194" mass="22289">MPHRYTEEQVDFITRNYKGRTTSELLEMFNAHFGLNLKNTQLRAFKRNRGLKSGVKTTFSPGHTPFNKGKKGTGGWEPTHFKKGHKPHNYRTIGTERVNGDGYVDIKISTNKWRAKHVLIWEKENGPVPKGHAVIFGDGNRRNFELDNLILVTRKQLVRLNQHKLIQNDAELTRSGVILADLYSKIAEQKKKAD</sequence>
<evidence type="ECO:0000313" key="3">
    <source>
        <dbReference type="EMBL" id="MDQ0254910.1"/>
    </source>
</evidence>
<reference evidence="3 4" key="1">
    <citation type="submission" date="2023-07" db="EMBL/GenBank/DDBJ databases">
        <title>Genomic Encyclopedia of Type Strains, Phase IV (KMG-IV): sequencing the most valuable type-strain genomes for metagenomic binning, comparative biology and taxonomic classification.</title>
        <authorList>
            <person name="Goeker M."/>
        </authorList>
    </citation>
    <scope>NUCLEOTIDE SEQUENCE [LARGE SCALE GENOMIC DNA]</scope>
    <source>
        <strain evidence="3 4">DSM 9768</strain>
    </source>
</reference>
<dbReference type="Gene3D" id="3.90.75.20">
    <property type="match status" value="1"/>
</dbReference>
<dbReference type="Proteomes" id="UP001230005">
    <property type="component" value="Unassembled WGS sequence"/>
</dbReference>
<dbReference type="Pfam" id="PF13392">
    <property type="entry name" value="HNH_3"/>
    <property type="match status" value="1"/>
</dbReference>
<evidence type="ECO:0000259" key="2">
    <source>
        <dbReference type="Pfam" id="PF13392"/>
    </source>
</evidence>
<comment type="caution">
    <text evidence="3">The sequence shown here is derived from an EMBL/GenBank/DDBJ whole genome shotgun (WGS) entry which is preliminary data.</text>
</comment>
<feature type="region of interest" description="Disordered" evidence="1">
    <location>
        <begin position="53"/>
        <end position="76"/>
    </location>
</feature>
<proteinExistence type="predicted"/>
<name>A0ABT9ZUI7_9BACI</name>
<organism evidence="3 4">
    <name type="scientific">Evansella vedderi</name>
    <dbReference type="NCBI Taxonomy" id="38282"/>
    <lineage>
        <taxon>Bacteria</taxon>
        <taxon>Bacillati</taxon>
        <taxon>Bacillota</taxon>
        <taxon>Bacilli</taxon>
        <taxon>Bacillales</taxon>
        <taxon>Bacillaceae</taxon>
        <taxon>Evansella</taxon>
    </lineage>
</organism>
<feature type="domain" description="HNH nuclease" evidence="2">
    <location>
        <begin position="114"/>
        <end position="158"/>
    </location>
</feature>